<gene>
    <name evidence="1" type="ORF">ACINKY_14335</name>
</gene>
<name>A0ABW8HWR5_9BACL</name>
<dbReference type="Proteomes" id="UP001618531">
    <property type="component" value="Unassembled WGS sequence"/>
</dbReference>
<sequence>MQPLKPEFGAYGYAPVSRAGMNAAWRLVPVMEMSQRTALPNCRPPTFWDGQISGFLAATACSPLYYGLFNIVLY</sequence>
<proteinExistence type="predicted"/>
<evidence type="ECO:0000313" key="2">
    <source>
        <dbReference type="Proteomes" id="UP001618531"/>
    </source>
</evidence>
<comment type="caution">
    <text evidence="1">The sequence shown here is derived from an EMBL/GenBank/DDBJ whole genome shotgun (WGS) entry which is preliminary data.</text>
</comment>
<protein>
    <submittedName>
        <fullName evidence="1">Uncharacterized protein</fullName>
    </submittedName>
</protein>
<evidence type="ECO:0000313" key="1">
    <source>
        <dbReference type="EMBL" id="MFK0523384.1"/>
    </source>
</evidence>
<dbReference type="RefSeq" id="WP_402875884.1">
    <property type="nucleotide sequence ID" value="NZ_JBIYSL010000003.1"/>
</dbReference>
<organism evidence="1 2">
    <name type="scientific">Paenibacillus illinoisensis</name>
    <dbReference type="NCBI Taxonomy" id="59845"/>
    <lineage>
        <taxon>Bacteria</taxon>
        <taxon>Bacillati</taxon>
        <taxon>Bacillota</taxon>
        <taxon>Bacilli</taxon>
        <taxon>Bacillales</taxon>
        <taxon>Paenibacillaceae</taxon>
        <taxon>Paenibacillus</taxon>
    </lineage>
</organism>
<keyword evidence="2" id="KW-1185">Reference proteome</keyword>
<reference evidence="1 2" key="1">
    <citation type="submission" date="2024-11" db="EMBL/GenBank/DDBJ databases">
        <title>Identification and Characterization of a Novel Fosfomycin Bacillithiol Transferase FosB8 in Paenibacillus illinoisensis.</title>
        <authorList>
            <person name="Lu W."/>
        </authorList>
    </citation>
    <scope>NUCLEOTIDE SEQUENCE [LARGE SCALE GENOMIC DNA]</scope>
    <source>
        <strain evidence="1 2">WP77</strain>
    </source>
</reference>
<accession>A0ABW8HWR5</accession>
<dbReference type="EMBL" id="JBIYSL010000003">
    <property type="protein sequence ID" value="MFK0523384.1"/>
    <property type="molecule type" value="Genomic_DNA"/>
</dbReference>